<proteinExistence type="predicted"/>
<comment type="caution">
    <text evidence="1">The sequence shown here is derived from an EMBL/GenBank/DDBJ whole genome shotgun (WGS) entry which is preliminary data.</text>
</comment>
<reference evidence="1 2" key="1">
    <citation type="submission" date="2022-05" db="EMBL/GenBank/DDBJ databases">
        <authorList>
            <consortium name="Genoscope - CEA"/>
            <person name="William W."/>
        </authorList>
    </citation>
    <scope>NUCLEOTIDE SEQUENCE [LARGE SCALE GENOMIC DNA]</scope>
</reference>
<organism evidence="1 2">
    <name type="scientific">Porites evermanni</name>
    <dbReference type="NCBI Taxonomy" id="104178"/>
    <lineage>
        <taxon>Eukaryota</taxon>
        <taxon>Metazoa</taxon>
        <taxon>Cnidaria</taxon>
        <taxon>Anthozoa</taxon>
        <taxon>Hexacorallia</taxon>
        <taxon>Scleractinia</taxon>
        <taxon>Fungiina</taxon>
        <taxon>Poritidae</taxon>
        <taxon>Porites</taxon>
    </lineage>
</organism>
<keyword evidence="2" id="KW-1185">Reference proteome</keyword>
<dbReference type="EMBL" id="CALNXI010000812">
    <property type="protein sequence ID" value="CAH3141110.1"/>
    <property type="molecule type" value="Genomic_DNA"/>
</dbReference>
<dbReference type="Proteomes" id="UP001159427">
    <property type="component" value="Unassembled WGS sequence"/>
</dbReference>
<evidence type="ECO:0000313" key="1">
    <source>
        <dbReference type="EMBL" id="CAH3141110.1"/>
    </source>
</evidence>
<accession>A0ABN8PCT8</accession>
<gene>
    <name evidence="1" type="ORF">PEVE_00042050</name>
</gene>
<protein>
    <submittedName>
        <fullName evidence="1">Uncharacterized protein</fullName>
    </submittedName>
</protein>
<evidence type="ECO:0000313" key="2">
    <source>
        <dbReference type="Proteomes" id="UP001159427"/>
    </source>
</evidence>
<name>A0ABN8PCT8_9CNID</name>
<sequence length="169" mass="19526">MLPYKTFMRRLFKKNLLLQSPAEDSSNVEALHEQYDGMFMEEDLRNLPQKLPLPPPPPCLMCMPGITFSTEGSKKKVLKIKNISFLSFFHWTVSNLFFCCVTVKTIYTQKLEDQKSNRQIESVWTDSSAFLSRHVTEANNLLPRHDMSPKPADQCTSIYEVLVFSWRGG</sequence>